<dbReference type="PANTHER" id="PTHR23028">
    <property type="entry name" value="ACETYLTRANSFERASE"/>
    <property type="match status" value="1"/>
</dbReference>
<evidence type="ECO:0000259" key="3">
    <source>
        <dbReference type="Pfam" id="PF19040"/>
    </source>
</evidence>
<dbReference type="InterPro" id="IPR002656">
    <property type="entry name" value="Acyl_transf_3_dom"/>
</dbReference>
<evidence type="ECO:0000259" key="2">
    <source>
        <dbReference type="Pfam" id="PF01757"/>
    </source>
</evidence>
<accession>A0AAU6Q244</accession>
<dbReference type="InterPro" id="IPR043968">
    <property type="entry name" value="SGNH"/>
</dbReference>
<keyword evidence="1" id="KW-1133">Transmembrane helix</keyword>
<dbReference type="PANTHER" id="PTHR23028:SF53">
    <property type="entry name" value="ACYL_TRANSF_3 DOMAIN-CONTAINING PROTEIN"/>
    <property type="match status" value="1"/>
</dbReference>
<dbReference type="Pfam" id="PF01757">
    <property type="entry name" value="Acyl_transf_3"/>
    <property type="match status" value="1"/>
</dbReference>
<feature type="domain" description="Acyltransferase 3" evidence="2">
    <location>
        <begin position="18"/>
        <end position="337"/>
    </location>
</feature>
<dbReference type="GO" id="GO:0016747">
    <property type="term" value="F:acyltransferase activity, transferring groups other than amino-acyl groups"/>
    <property type="evidence" value="ECO:0007669"/>
    <property type="project" value="InterPro"/>
</dbReference>
<organism evidence="4">
    <name type="scientific">Deinococcus sp. VB142</name>
    <dbReference type="NCBI Taxonomy" id="3112952"/>
    <lineage>
        <taxon>Bacteria</taxon>
        <taxon>Thermotogati</taxon>
        <taxon>Deinococcota</taxon>
        <taxon>Deinococci</taxon>
        <taxon>Deinococcales</taxon>
        <taxon>Deinococcaceae</taxon>
        <taxon>Deinococcus</taxon>
    </lineage>
</organism>
<feature type="transmembrane region" description="Helical" evidence="1">
    <location>
        <begin position="199"/>
        <end position="221"/>
    </location>
</feature>
<feature type="transmembrane region" description="Helical" evidence="1">
    <location>
        <begin position="282"/>
        <end position="303"/>
    </location>
</feature>
<feature type="domain" description="SGNH" evidence="3">
    <location>
        <begin position="406"/>
        <end position="649"/>
    </location>
</feature>
<dbReference type="AlphaFoldDB" id="A0AAU6Q244"/>
<feature type="transmembrane region" description="Helical" evidence="1">
    <location>
        <begin position="323"/>
        <end position="342"/>
    </location>
</feature>
<name>A0AAU6Q244_9DEIO</name>
<feature type="transmembrane region" description="Helical" evidence="1">
    <location>
        <begin position="233"/>
        <end position="252"/>
    </location>
</feature>
<evidence type="ECO:0000256" key="1">
    <source>
        <dbReference type="SAM" id="Phobius"/>
    </source>
</evidence>
<evidence type="ECO:0000313" key="4">
    <source>
        <dbReference type="EMBL" id="WYF44464.1"/>
    </source>
</evidence>
<dbReference type="GO" id="GO:0016020">
    <property type="term" value="C:membrane"/>
    <property type="evidence" value="ECO:0007669"/>
    <property type="project" value="TreeGrafter"/>
</dbReference>
<keyword evidence="1" id="KW-0472">Membrane</keyword>
<dbReference type="EC" id="2.3.1.-" evidence="4"/>
<feature type="transmembrane region" description="Helical" evidence="1">
    <location>
        <begin position="44"/>
        <end position="63"/>
    </location>
</feature>
<gene>
    <name evidence="4" type="ORF">WDJ50_13890</name>
</gene>
<keyword evidence="1" id="KW-0812">Transmembrane</keyword>
<sequence>MSVREHGGGGAAAWLAHIDGLRAVAVLGVVFYHAHWAGFGGGHVGVDIFFVISGFLIGKHLSGQLAGGTFSLGAFYGRRVRRIVPALLLTLGLSTLAAWFLLLPEQFANYSRHLLANLVMLQNFSLMNEVGYFSPGADLQPLLHTWSLAVEEQFYLFFPLLFAALWRWTGRRVWAAVLGLALLSGWGAAYWAGEFPRQVFYLMPARAGELLLGVLLASPLVTGWAGKLRRGAGAEMLGGLALLGVGMALWGHRSYPDLYTLAALAGTAFLLTCAPQSRLAGGLLSLAPLRWVGLLSYSVYLLHQPVFVFYRLVQVNQVRPADYLWLTALVLGLAWLSVRLVEQPFRQTVPLRRGLALGVPLAAGLAWVGLAGAPAGLPQRLPPQVARYTAAQQDKDPRLGECKSSFEEPRPPAELCRYGADVPESVVLLGDSHAATLAHGLGEALGARGQSVRSLIRMGCPVIAADVPATAKREQDCLTFNRQALAYIRQSPARTVVVSSRWPLYAGGRFDNGRGGVEVSDQPVPFLNAGLSGAQVVAGYAEAVRLLAATGKRVVIVDSVPEMGWDIPQSLRKKALLHDPAPLTVPRSVTEKRNAAIHAAFAALTGPEVRLIEPAELSCTAQACASVQGETVLYVDSNHLSLSGAQGVVGVVLAALK</sequence>
<dbReference type="InterPro" id="IPR050879">
    <property type="entry name" value="Acyltransferase_3"/>
</dbReference>
<dbReference type="GO" id="GO:0009103">
    <property type="term" value="P:lipopolysaccharide biosynthetic process"/>
    <property type="evidence" value="ECO:0007669"/>
    <property type="project" value="TreeGrafter"/>
</dbReference>
<keyword evidence="4" id="KW-0808">Transferase</keyword>
<feature type="transmembrane region" description="Helical" evidence="1">
    <location>
        <begin position="258"/>
        <end position="275"/>
    </location>
</feature>
<feature type="transmembrane region" description="Helical" evidence="1">
    <location>
        <begin position="83"/>
        <end position="102"/>
    </location>
</feature>
<reference evidence="4" key="1">
    <citation type="submission" date="2024-03" db="EMBL/GenBank/DDBJ databases">
        <title>Deinococcus weizhi sp. nov., isolated from human skin.</title>
        <authorList>
            <person name="Wei Z."/>
            <person name="Tian F."/>
            <person name="Yang C."/>
            <person name="Xin L.T."/>
            <person name="Wen Z.J."/>
            <person name="Lan K.C."/>
            <person name="Yu L."/>
            <person name="Zhe W."/>
            <person name="Dan F.D."/>
            <person name="Jun W."/>
            <person name="Rui Z."/>
            <person name="Yong X.J."/>
            <person name="Ting Y."/>
            <person name="Wei X."/>
            <person name="Xu Z.G."/>
            <person name="Xin Z."/>
            <person name="Dong F.G."/>
            <person name="Ni X.M."/>
            <person name="Zheng M.G."/>
            <person name="Chun Y."/>
            <person name="Qian W.X."/>
        </authorList>
    </citation>
    <scope>NUCLEOTIDE SEQUENCE</scope>
    <source>
        <strain evidence="4">VB142</strain>
    </source>
</reference>
<proteinExistence type="predicted"/>
<dbReference type="EMBL" id="CP149782">
    <property type="protein sequence ID" value="WYF44464.1"/>
    <property type="molecule type" value="Genomic_DNA"/>
</dbReference>
<dbReference type="RefSeq" id="WP_339095675.1">
    <property type="nucleotide sequence ID" value="NZ_CP149782.1"/>
</dbReference>
<keyword evidence="4" id="KW-0012">Acyltransferase</keyword>
<feature type="transmembrane region" description="Helical" evidence="1">
    <location>
        <begin position="173"/>
        <end position="193"/>
    </location>
</feature>
<feature type="transmembrane region" description="Helical" evidence="1">
    <location>
        <begin position="354"/>
        <end position="377"/>
    </location>
</feature>
<protein>
    <submittedName>
        <fullName evidence="4">Acyltransferase family protein</fullName>
        <ecNumber evidence="4">2.3.1.-</ecNumber>
    </submittedName>
</protein>
<feature type="transmembrane region" description="Helical" evidence="1">
    <location>
        <begin position="12"/>
        <end position="32"/>
    </location>
</feature>
<dbReference type="Pfam" id="PF19040">
    <property type="entry name" value="SGNH"/>
    <property type="match status" value="1"/>
</dbReference>